<evidence type="ECO:0000259" key="1">
    <source>
        <dbReference type="PROSITE" id="PS51192"/>
    </source>
</evidence>
<sequence length="1034" mass="118529">MKNQQGFYEQVIYELLQSEISRLPADSWQVEKAAIDKADSHEILADYLAGLIKKAFQSLPQQGRLERQIQLANDIIDRLQRSENMQEFESFKVSKEAKVLHSILHISQLQPKTRPVSGLSQCSLFTGAAMEPSLASELQKEIATSHRIDILMSFIRWSGLRIIADELIDFTQNRGGHLRIITTTYMGATEIAALNFLSKLPNTEIRVSTDNKRTRLHAKAYYFYRNTGFSTAYVGSSNISNPALTTGLEWNMKISQVHEPHILKKFEGTFESYWNSPDFLAYSAESHKEIAESLESYSGKQSESAAFQFDIRPYPFQKEILEKLQAEREVHDKWKNLVVAATGTGKTVIAAFDFKRFREKYPQARFLFIAHRQEILTQSLYCFRGILRDQNFGELFVGNHTPNQFNHLFVSVQMLHSQQLWRKLPKDHYDYIVVDEFHHAEANTYRQSLTFFTPKILLGLTATPERMDGGDILGYFDNRIAAEIRLPEAIERGLLAPFQYFGVSDSTNYKNLTWSRGGYKNSELERLLTGNDLRLQIVLNALEKYIPSQENVVGLGFCVSVAHAEYMAEAFCQRSIPAAALTSHSDAATREQARNQLERREIRFIFTVDLFNEGVDIPAVNTVLFLRPTESLTIFLQQLGRGLRLYEGKECLTVLDFIGQAHQSFRYDQRFRALVGRTNAAVQREVEESFPHLPSGCVIKLERTAKEHVLNNIRSAISNNRRALVRQIANFEVEYRQPLSLQHFVEAYQLDLSALYRRGNWSELCADAGVIQEYNDPHRKYFASAMKRILHFDSRRMIQALQAILDGKTPAAGQTNTLLQHMLYISIWQKPLDSHGFSTLQEAWQCLRDNRQVVSEMRQLLKLLHHSIHFVDTPPNLPFECPLDLHCHYTRDEILAALGEASPTAIPAFREGVRYVKHSNTDVLLVTLNKSEEHYSPTTMYDDYAISEELFHWQSQSTTSVESPTGQRYLRGTSNVLLFVRENKKVDGITMPYCFLGPVQYARHDGSKPISIVWKLKHSLPAQLWRETGRLAAV</sequence>
<dbReference type="EMBL" id="JACHID010000010">
    <property type="protein sequence ID" value="MBB5022343.1"/>
    <property type="molecule type" value="Genomic_DNA"/>
</dbReference>
<keyword evidence="3" id="KW-0067">ATP-binding</keyword>
<dbReference type="InterPro" id="IPR021835">
    <property type="entry name" value="DUF3427"/>
</dbReference>
<dbReference type="GO" id="GO:0016887">
    <property type="term" value="F:ATP hydrolysis activity"/>
    <property type="evidence" value="ECO:0007669"/>
    <property type="project" value="TreeGrafter"/>
</dbReference>
<feature type="domain" description="Helicase ATP-binding" evidence="1">
    <location>
        <begin position="327"/>
        <end position="482"/>
    </location>
</feature>
<dbReference type="SUPFAM" id="SSF52540">
    <property type="entry name" value="P-loop containing nucleoside triphosphate hydrolases"/>
    <property type="match status" value="1"/>
</dbReference>
<keyword evidence="3" id="KW-0547">Nucleotide-binding</keyword>
<evidence type="ECO:0000313" key="4">
    <source>
        <dbReference type="Proteomes" id="UP000528322"/>
    </source>
</evidence>
<dbReference type="InterPro" id="IPR014001">
    <property type="entry name" value="Helicase_ATP-bd"/>
</dbReference>
<dbReference type="AlphaFoldDB" id="A0A7W7Y598"/>
<dbReference type="InterPro" id="IPR052511">
    <property type="entry name" value="ATP-dep_Helicase"/>
</dbReference>
<dbReference type="SMART" id="SM00487">
    <property type="entry name" value="DEXDc"/>
    <property type="match status" value="1"/>
</dbReference>
<accession>A0A7W7Y598</accession>
<dbReference type="SMART" id="SM00490">
    <property type="entry name" value="HELICc"/>
    <property type="match status" value="1"/>
</dbReference>
<dbReference type="CDD" id="cd18799">
    <property type="entry name" value="SF2_C_EcoAI-like"/>
    <property type="match status" value="1"/>
</dbReference>
<dbReference type="Gene3D" id="3.40.50.300">
    <property type="entry name" value="P-loop containing nucleotide triphosphate hydrolases"/>
    <property type="match status" value="2"/>
</dbReference>
<dbReference type="PANTHER" id="PTHR47962:SF7">
    <property type="entry name" value="MITOCHONDRIAL ATP-DEPENDENT HELICASE IRC3-RELATED"/>
    <property type="match status" value="1"/>
</dbReference>
<proteinExistence type="predicted"/>
<dbReference type="RefSeq" id="WP_183732691.1">
    <property type="nucleotide sequence ID" value="NZ_JACHID010000010.1"/>
</dbReference>
<keyword evidence="4" id="KW-1185">Reference proteome</keyword>
<dbReference type="PANTHER" id="PTHR47962">
    <property type="entry name" value="ATP-DEPENDENT HELICASE LHR-RELATED-RELATED"/>
    <property type="match status" value="1"/>
</dbReference>
<dbReference type="Pfam" id="PF04851">
    <property type="entry name" value="ResIII"/>
    <property type="match status" value="1"/>
</dbReference>
<keyword evidence="3" id="KW-0378">Hydrolase</keyword>
<gene>
    <name evidence="3" type="ORF">HNR37_001678</name>
</gene>
<dbReference type="Pfam" id="PF00271">
    <property type="entry name" value="Helicase_C"/>
    <property type="match status" value="1"/>
</dbReference>
<evidence type="ECO:0000259" key="2">
    <source>
        <dbReference type="PROSITE" id="PS51194"/>
    </source>
</evidence>
<organism evidence="3 4">
    <name type="scientific">Desulfurispira natronophila</name>
    <dbReference type="NCBI Taxonomy" id="682562"/>
    <lineage>
        <taxon>Bacteria</taxon>
        <taxon>Pseudomonadati</taxon>
        <taxon>Chrysiogenota</taxon>
        <taxon>Chrysiogenia</taxon>
        <taxon>Chrysiogenales</taxon>
        <taxon>Chrysiogenaceae</taxon>
        <taxon>Desulfurispira</taxon>
    </lineage>
</organism>
<dbReference type="Proteomes" id="UP000528322">
    <property type="component" value="Unassembled WGS sequence"/>
</dbReference>
<dbReference type="Gene3D" id="3.30.870.10">
    <property type="entry name" value="Endonuclease Chain A"/>
    <property type="match status" value="1"/>
</dbReference>
<dbReference type="InterPro" id="IPR025202">
    <property type="entry name" value="PLD-like_dom"/>
</dbReference>
<dbReference type="PROSITE" id="PS51192">
    <property type="entry name" value="HELICASE_ATP_BIND_1"/>
    <property type="match status" value="1"/>
</dbReference>
<feature type="domain" description="Helicase C-terminal" evidence="2">
    <location>
        <begin position="541"/>
        <end position="690"/>
    </location>
</feature>
<evidence type="ECO:0000313" key="3">
    <source>
        <dbReference type="EMBL" id="MBB5022343.1"/>
    </source>
</evidence>
<protein>
    <submittedName>
        <fullName evidence="3">Superfamily II DNA or RNA helicase</fullName>
    </submittedName>
</protein>
<comment type="caution">
    <text evidence="3">The sequence shown here is derived from an EMBL/GenBank/DDBJ whole genome shotgun (WGS) entry which is preliminary data.</text>
</comment>
<dbReference type="GO" id="GO:0005524">
    <property type="term" value="F:ATP binding"/>
    <property type="evidence" value="ECO:0007669"/>
    <property type="project" value="InterPro"/>
</dbReference>
<dbReference type="CDD" id="cd18032">
    <property type="entry name" value="DEXHc_RE_I_III_res"/>
    <property type="match status" value="1"/>
</dbReference>
<dbReference type="Pfam" id="PF13091">
    <property type="entry name" value="PLDc_2"/>
    <property type="match status" value="1"/>
</dbReference>
<dbReference type="InterPro" id="IPR006935">
    <property type="entry name" value="Helicase/UvrB_N"/>
</dbReference>
<dbReference type="Pfam" id="PF11907">
    <property type="entry name" value="DUF3427"/>
    <property type="match status" value="1"/>
</dbReference>
<dbReference type="InterPro" id="IPR001650">
    <property type="entry name" value="Helicase_C-like"/>
</dbReference>
<dbReference type="CDD" id="cd09203">
    <property type="entry name" value="PLDc_N_DEXD_b1"/>
    <property type="match status" value="1"/>
</dbReference>
<dbReference type="PROSITE" id="PS51194">
    <property type="entry name" value="HELICASE_CTER"/>
    <property type="match status" value="1"/>
</dbReference>
<dbReference type="InterPro" id="IPR027417">
    <property type="entry name" value="P-loop_NTPase"/>
</dbReference>
<dbReference type="SUPFAM" id="SSF56024">
    <property type="entry name" value="Phospholipase D/nuclease"/>
    <property type="match status" value="1"/>
</dbReference>
<name>A0A7W7Y598_9BACT</name>
<dbReference type="GO" id="GO:0003677">
    <property type="term" value="F:DNA binding"/>
    <property type="evidence" value="ECO:0007669"/>
    <property type="project" value="InterPro"/>
</dbReference>
<keyword evidence="3" id="KW-0347">Helicase</keyword>
<dbReference type="GO" id="GO:0004386">
    <property type="term" value="F:helicase activity"/>
    <property type="evidence" value="ECO:0007669"/>
    <property type="project" value="UniProtKB-KW"/>
</dbReference>
<reference evidence="3 4" key="1">
    <citation type="submission" date="2020-08" db="EMBL/GenBank/DDBJ databases">
        <title>Genomic Encyclopedia of Type Strains, Phase IV (KMG-IV): sequencing the most valuable type-strain genomes for metagenomic binning, comparative biology and taxonomic classification.</title>
        <authorList>
            <person name="Goeker M."/>
        </authorList>
    </citation>
    <scope>NUCLEOTIDE SEQUENCE [LARGE SCALE GENOMIC DNA]</scope>
    <source>
        <strain evidence="3 4">DSM 22071</strain>
    </source>
</reference>